<gene>
    <name evidence="8" type="ORF">IAB14_03055</name>
</gene>
<evidence type="ECO:0000256" key="2">
    <source>
        <dbReference type="ARBA" id="ARBA00010876"/>
    </source>
</evidence>
<evidence type="ECO:0000259" key="7">
    <source>
        <dbReference type="SMART" id="SM00363"/>
    </source>
</evidence>
<reference evidence="8" key="2">
    <citation type="journal article" date="2021" name="PeerJ">
        <title>Extensive microbial diversity within the chicken gut microbiome revealed by metagenomics and culture.</title>
        <authorList>
            <person name="Gilroy R."/>
            <person name="Ravi A."/>
            <person name="Getino M."/>
            <person name="Pursley I."/>
            <person name="Horton D.L."/>
            <person name="Alikhan N.F."/>
            <person name="Baker D."/>
            <person name="Gharbi K."/>
            <person name="Hall N."/>
            <person name="Watson M."/>
            <person name="Adriaenssens E.M."/>
            <person name="Foster-Nyarko E."/>
            <person name="Jarju S."/>
            <person name="Secka A."/>
            <person name="Antonio M."/>
            <person name="Oren A."/>
            <person name="Chaudhuri R.R."/>
            <person name="La Ragione R."/>
            <person name="Hildebrand F."/>
            <person name="Pallen M.J."/>
        </authorList>
    </citation>
    <scope>NUCLEOTIDE SEQUENCE</scope>
    <source>
        <strain evidence="8">23406</strain>
    </source>
</reference>
<dbReference type="Pfam" id="PF01479">
    <property type="entry name" value="S4"/>
    <property type="match status" value="1"/>
</dbReference>
<dbReference type="InterPro" id="IPR036986">
    <property type="entry name" value="S4_RNA-bd_sf"/>
</dbReference>
<accession>A0A9D1NCN8</accession>
<dbReference type="InterPro" id="IPR050188">
    <property type="entry name" value="RluA_PseudoU_synthase"/>
</dbReference>
<evidence type="ECO:0000256" key="6">
    <source>
        <dbReference type="RuleBase" id="RU362028"/>
    </source>
</evidence>
<dbReference type="SMART" id="SM00363">
    <property type="entry name" value="S4"/>
    <property type="match status" value="1"/>
</dbReference>
<reference evidence="8" key="1">
    <citation type="submission" date="2020-10" db="EMBL/GenBank/DDBJ databases">
        <authorList>
            <person name="Gilroy R."/>
        </authorList>
    </citation>
    <scope>NUCLEOTIDE SEQUENCE</scope>
    <source>
        <strain evidence="8">23406</strain>
    </source>
</reference>
<comment type="catalytic activity">
    <reaction evidence="1 6">
        <text>a uridine in RNA = a pseudouridine in RNA</text>
        <dbReference type="Rhea" id="RHEA:48348"/>
        <dbReference type="Rhea" id="RHEA-COMP:12068"/>
        <dbReference type="Rhea" id="RHEA-COMP:12069"/>
        <dbReference type="ChEBI" id="CHEBI:65314"/>
        <dbReference type="ChEBI" id="CHEBI:65315"/>
    </reaction>
</comment>
<dbReference type="EC" id="5.4.99.-" evidence="6"/>
<evidence type="ECO:0000256" key="4">
    <source>
        <dbReference type="PIRSR" id="PIRSR606225-1"/>
    </source>
</evidence>
<feature type="domain" description="RNA-binding S4" evidence="7">
    <location>
        <begin position="16"/>
        <end position="80"/>
    </location>
</feature>
<dbReference type="AlphaFoldDB" id="A0A9D1NCN8"/>
<proteinExistence type="inferred from homology"/>
<dbReference type="PROSITE" id="PS50889">
    <property type="entry name" value="S4"/>
    <property type="match status" value="1"/>
</dbReference>
<dbReference type="InterPro" id="IPR006225">
    <property type="entry name" value="PsdUridine_synth_RluC/D"/>
</dbReference>
<evidence type="ECO:0000313" key="8">
    <source>
        <dbReference type="EMBL" id="HIV00078.1"/>
    </source>
</evidence>
<dbReference type="PANTHER" id="PTHR21600">
    <property type="entry name" value="MITOCHONDRIAL RNA PSEUDOURIDINE SYNTHASE"/>
    <property type="match status" value="1"/>
</dbReference>
<dbReference type="Gene3D" id="3.30.2350.10">
    <property type="entry name" value="Pseudouridine synthase"/>
    <property type="match status" value="1"/>
</dbReference>
<dbReference type="SUPFAM" id="SSF55174">
    <property type="entry name" value="Alpha-L RNA-binding motif"/>
    <property type="match status" value="1"/>
</dbReference>
<dbReference type="NCBIfam" id="TIGR00005">
    <property type="entry name" value="rluA_subfam"/>
    <property type="match status" value="1"/>
</dbReference>
<organism evidence="8 9">
    <name type="scientific">Candidatus Stercoripulliclostridium merdipullorum</name>
    <dbReference type="NCBI Taxonomy" id="2840952"/>
    <lineage>
        <taxon>Bacteria</taxon>
        <taxon>Bacillati</taxon>
        <taxon>Bacillota</taxon>
        <taxon>Clostridia</taxon>
        <taxon>Eubacteriales</taxon>
        <taxon>Candidatus Stercoripulliclostridium</taxon>
    </lineage>
</organism>
<keyword evidence="3 6" id="KW-0413">Isomerase</keyword>
<evidence type="ECO:0000313" key="9">
    <source>
        <dbReference type="Proteomes" id="UP000886891"/>
    </source>
</evidence>
<dbReference type="Gene3D" id="3.10.290.10">
    <property type="entry name" value="RNA-binding S4 domain"/>
    <property type="match status" value="1"/>
</dbReference>
<name>A0A9D1NCN8_9FIRM</name>
<feature type="active site" evidence="4">
    <location>
        <position position="139"/>
    </location>
</feature>
<comment type="similarity">
    <text evidence="2 6">Belongs to the pseudouridine synthase RluA family.</text>
</comment>
<dbReference type="GO" id="GO:0120159">
    <property type="term" value="F:rRNA pseudouridine synthase activity"/>
    <property type="evidence" value="ECO:0007669"/>
    <property type="project" value="UniProtKB-ARBA"/>
</dbReference>
<dbReference type="InterPro" id="IPR002942">
    <property type="entry name" value="S4_RNA-bd"/>
</dbReference>
<dbReference type="GO" id="GO:0000455">
    <property type="term" value="P:enzyme-directed rRNA pseudouridine synthesis"/>
    <property type="evidence" value="ECO:0007669"/>
    <property type="project" value="TreeGrafter"/>
</dbReference>
<dbReference type="SUPFAM" id="SSF55120">
    <property type="entry name" value="Pseudouridine synthase"/>
    <property type="match status" value="1"/>
</dbReference>
<dbReference type="CDD" id="cd00165">
    <property type="entry name" value="S4"/>
    <property type="match status" value="1"/>
</dbReference>
<dbReference type="PROSITE" id="PS01129">
    <property type="entry name" value="PSI_RLU"/>
    <property type="match status" value="1"/>
</dbReference>
<comment type="function">
    <text evidence="6">Responsible for synthesis of pseudouridine from uracil.</text>
</comment>
<evidence type="ECO:0000256" key="3">
    <source>
        <dbReference type="ARBA" id="ARBA00023235"/>
    </source>
</evidence>
<comment type="caution">
    <text evidence="8">The sequence shown here is derived from an EMBL/GenBank/DDBJ whole genome shotgun (WGS) entry which is preliminary data.</text>
</comment>
<dbReference type="EMBL" id="DVOH01000022">
    <property type="protein sequence ID" value="HIV00078.1"/>
    <property type="molecule type" value="Genomic_DNA"/>
</dbReference>
<dbReference type="Pfam" id="PF00849">
    <property type="entry name" value="PseudoU_synth_2"/>
    <property type="match status" value="1"/>
</dbReference>
<evidence type="ECO:0000256" key="5">
    <source>
        <dbReference type="PROSITE-ProRule" id="PRU00182"/>
    </source>
</evidence>
<dbReference type="CDD" id="cd02869">
    <property type="entry name" value="PseudoU_synth_RluA_like"/>
    <property type="match status" value="1"/>
</dbReference>
<keyword evidence="5" id="KW-0694">RNA-binding</keyword>
<dbReference type="InterPro" id="IPR006145">
    <property type="entry name" value="PsdUridine_synth_RsuA/RluA"/>
</dbReference>
<protein>
    <recommendedName>
        <fullName evidence="6">Pseudouridine synthase</fullName>
        <ecNumber evidence="6">5.4.99.-</ecNumber>
    </recommendedName>
</protein>
<dbReference type="PANTHER" id="PTHR21600:SF44">
    <property type="entry name" value="RIBOSOMAL LARGE SUBUNIT PSEUDOURIDINE SYNTHASE D"/>
    <property type="match status" value="1"/>
</dbReference>
<evidence type="ECO:0000256" key="1">
    <source>
        <dbReference type="ARBA" id="ARBA00000073"/>
    </source>
</evidence>
<dbReference type="GO" id="GO:0003723">
    <property type="term" value="F:RNA binding"/>
    <property type="evidence" value="ECO:0007669"/>
    <property type="project" value="UniProtKB-KW"/>
</dbReference>
<dbReference type="Proteomes" id="UP000886891">
    <property type="component" value="Unassembled WGS sequence"/>
</dbReference>
<dbReference type="InterPro" id="IPR006224">
    <property type="entry name" value="PsdUridine_synth_RluA-like_CS"/>
</dbReference>
<dbReference type="InterPro" id="IPR020103">
    <property type="entry name" value="PsdUridine_synth_cat_dom_sf"/>
</dbReference>
<sequence>MSERYCYICDAQAEGRRIDVFLAEETDLSRSRVKSLVDGGNVFVNTRPASKSGYLLKEGDRVEVEVPPETVLSAEPQDIPLSIVYQDADLAVIDKPQGMVTHPAVGSPDGTLVNAAVFHIRDLSTINGTVRPGIVHRLDKDTSGLIVIAKNDVAHRSLALQIAEKSCKRYYLALLDGNLKEDRGVVEQPIGRHKTDRKKMAVVQGGRYAKTYFEVKERFGRYTLTAFELATGRTHQIRVHAAYLRHPVVGDPLYGGSNAFGLNGQLLHAQRLSFTHPVSGERMTFEAPLPPHFERVLQKLRASFGSDEQ</sequence>